<dbReference type="EMBL" id="MHIS01000013">
    <property type="protein sequence ID" value="OGY56555.1"/>
    <property type="molecule type" value="Genomic_DNA"/>
</dbReference>
<dbReference type="AlphaFoldDB" id="A0A1G1YVZ9"/>
<dbReference type="SUPFAM" id="SSF54565">
    <property type="entry name" value="Ribosomal protein S16"/>
    <property type="match status" value="1"/>
</dbReference>
<comment type="caution">
    <text evidence="5">The sequence shown here is derived from an EMBL/GenBank/DDBJ whole genome shotgun (WGS) entry which is preliminary data.</text>
</comment>
<evidence type="ECO:0000313" key="5">
    <source>
        <dbReference type="EMBL" id="OGY56555.1"/>
    </source>
</evidence>
<keyword evidence="1 3" id="KW-0689">Ribosomal protein</keyword>
<evidence type="ECO:0000256" key="1">
    <source>
        <dbReference type="ARBA" id="ARBA00022980"/>
    </source>
</evidence>
<dbReference type="NCBIfam" id="TIGR00002">
    <property type="entry name" value="S16"/>
    <property type="match status" value="1"/>
</dbReference>
<organism evidence="5 6">
    <name type="scientific">Candidatus Colwellbacteria bacterium GWA2_46_10</name>
    <dbReference type="NCBI Taxonomy" id="1797684"/>
    <lineage>
        <taxon>Bacteria</taxon>
        <taxon>Candidatus Colwelliibacteriota</taxon>
    </lineage>
</organism>
<dbReference type="GO" id="GO:0006412">
    <property type="term" value="P:translation"/>
    <property type="evidence" value="ECO:0007669"/>
    <property type="project" value="UniProtKB-UniRule"/>
</dbReference>
<dbReference type="HAMAP" id="MF_00385">
    <property type="entry name" value="Ribosomal_bS16"/>
    <property type="match status" value="1"/>
</dbReference>
<comment type="similarity">
    <text evidence="3">Belongs to the bacterial ribosomal protein bS16 family.</text>
</comment>
<name>A0A1G1YVZ9_9BACT</name>
<evidence type="ECO:0000256" key="2">
    <source>
        <dbReference type="ARBA" id="ARBA00023274"/>
    </source>
</evidence>
<dbReference type="GO" id="GO:0005737">
    <property type="term" value="C:cytoplasm"/>
    <property type="evidence" value="ECO:0007669"/>
    <property type="project" value="UniProtKB-ARBA"/>
</dbReference>
<dbReference type="GO" id="GO:0015935">
    <property type="term" value="C:small ribosomal subunit"/>
    <property type="evidence" value="ECO:0007669"/>
    <property type="project" value="TreeGrafter"/>
</dbReference>
<proteinExistence type="inferred from homology"/>
<evidence type="ECO:0000313" key="6">
    <source>
        <dbReference type="Proteomes" id="UP000178179"/>
    </source>
</evidence>
<dbReference type="InterPro" id="IPR000307">
    <property type="entry name" value="Ribosomal_bS16"/>
</dbReference>
<evidence type="ECO:0000256" key="4">
    <source>
        <dbReference type="SAM" id="MobiDB-lite"/>
    </source>
</evidence>
<dbReference type="PANTHER" id="PTHR12919:SF20">
    <property type="entry name" value="SMALL RIBOSOMAL SUBUNIT PROTEIN BS16M"/>
    <property type="match status" value="1"/>
</dbReference>
<accession>A0A1G1YVZ9</accession>
<dbReference type="Pfam" id="PF00886">
    <property type="entry name" value="Ribosomal_S16"/>
    <property type="match status" value="1"/>
</dbReference>
<evidence type="ECO:0000256" key="3">
    <source>
        <dbReference type="HAMAP-Rule" id="MF_00385"/>
    </source>
</evidence>
<dbReference type="Gene3D" id="3.30.1320.10">
    <property type="match status" value="1"/>
</dbReference>
<feature type="region of interest" description="Disordered" evidence="4">
    <location>
        <begin position="81"/>
        <end position="133"/>
    </location>
</feature>
<feature type="compositionally biased region" description="Low complexity" evidence="4">
    <location>
        <begin position="106"/>
        <end position="121"/>
    </location>
</feature>
<reference evidence="5 6" key="1">
    <citation type="journal article" date="2016" name="Nat. Commun.">
        <title>Thousands of microbial genomes shed light on interconnected biogeochemical processes in an aquifer system.</title>
        <authorList>
            <person name="Anantharaman K."/>
            <person name="Brown C.T."/>
            <person name="Hug L.A."/>
            <person name="Sharon I."/>
            <person name="Castelle C.J."/>
            <person name="Probst A.J."/>
            <person name="Thomas B.C."/>
            <person name="Singh A."/>
            <person name="Wilkins M.J."/>
            <person name="Karaoz U."/>
            <person name="Brodie E.L."/>
            <person name="Williams K.H."/>
            <person name="Hubbard S.S."/>
            <person name="Banfield J.F."/>
        </authorList>
    </citation>
    <scope>NUCLEOTIDE SEQUENCE [LARGE SCALE GENOMIC DNA]</scope>
</reference>
<gene>
    <name evidence="3" type="primary">rpsP</name>
    <name evidence="5" type="ORF">A2119_01450</name>
</gene>
<dbReference type="GO" id="GO:0003735">
    <property type="term" value="F:structural constituent of ribosome"/>
    <property type="evidence" value="ECO:0007669"/>
    <property type="project" value="InterPro"/>
</dbReference>
<keyword evidence="2 3" id="KW-0687">Ribonucleoprotein</keyword>
<dbReference type="PANTHER" id="PTHR12919">
    <property type="entry name" value="30S RIBOSOMAL PROTEIN S16"/>
    <property type="match status" value="1"/>
</dbReference>
<dbReference type="InterPro" id="IPR023803">
    <property type="entry name" value="Ribosomal_bS16_dom_sf"/>
</dbReference>
<sequence>MLVIRLRLIGKKGQHSFRVVVQEKRSKLQGAFTDDLGWFNPHTNQIKINQERLKHWLDNGAQLTESMQKVIKNAQNSSEVKTFVGRTRAKKKKKEKLAEKHPPQVTPEAPTAEVEAAPNTEQVESPEEPKAEG</sequence>
<dbReference type="Proteomes" id="UP000178179">
    <property type="component" value="Unassembled WGS sequence"/>
</dbReference>
<protein>
    <recommendedName>
        <fullName evidence="3">Small ribosomal subunit protein bS16</fullName>
    </recommendedName>
</protein>